<comment type="caution">
    <text evidence="3">The sequence shown here is derived from an EMBL/GenBank/DDBJ whole genome shotgun (WGS) entry which is preliminary data.</text>
</comment>
<dbReference type="Pfam" id="PF18962">
    <property type="entry name" value="Por_Secre_tail"/>
    <property type="match status" value="1"/>
</dbReference>
<dbReference type="Proteomes" id="UP000248584">
    <property type="component" value="Unassembled WGS sequence"/>
</dbReference>
<gene>
    <name evidence="3" type="ORF">LX97_00200</name>
</gene>
<keyword evidence="1" id="KW-0732">Signal</keyword>
<accession>A0ABX5PZM9</accession>
<evidence type="ECO:0000313" key="4">
    <source>
        <dbReference type="Proteomes" id="UP000248584"/>
    </source>
</evidence>
<dbReference type="EMBL" id="QKZR01000001">
    <property type="protein sequence ID" value="PZX43200.1"/>
    <property type="molecule type" value="Genomic_DNA"/>
</dbReference>
<proteinExistence type="predicted"/>
<dbReference type="NCBIfam" id="TIGR04183">
    <property type="entry name" value="Por_Secre_tail"/>
    <property type="match status" value="1"/>
</dbReference>
<evidence type="ECO:0000313" key="3">
    <source>
        <dbReference type="EMBL" id="PZX43200.1"/>
    </source>
</evidence>
<evidence type="ECO:0000256" key="1">
    <source>
        <dbReference type="ARBA" id="ARBA00022729"/>
    </source>
</evidence>
<feature type="domain" description="Secretion system C-terminal sorting" evidence="2">
    <location>
        <begin position="448"/>
        <end position="516"/>
    </location>
</feature>
<keyword evidence="4" id="KW-1185">Reference proteome</keyword>
<dbReference type="InterPro" id="IPR026444">
    <property type="entry name" value="Secre_tail"/>
</dbReference>
<name>A0ABX5PZM9_9FLAO</name>
<dbReference type="Pfam" id="PF17164">
    <property type="entry name" value="DUF5122"/>
    <property type="match status" value="3"/>
</dbReference>
<organism evidence="3 4">
    <name type="scientific">Nonlabens dokdonensis</name>
    <dbReference type="NCBI Taxonomy" id="328515"/>
    <lineage>
        <taxon>Bacteria</taxon>
        <taxon>Pseudomonadati</taxon>
        <taxon>Bacteroidota</taxon>
        <taxon>Flavobacteriia</taxon>
        <taxon>Flavobacteriales</taxon>
        <taxon>Flavobacteriaceae</taxon>
        <taxon>Nonlabens</taxon>
    </lineage>
</organism>
<dbReference type="NCBIfam" id="TIGR02608">
    <property type="entry name" value="delta_60_rpt"/>
    <property type="match status" value="5"/>
</dbReference>
<dbReference type="InterPro" id="IPR013431">
    <property type="entry name" value="Delta_60_rpt"/>
</dbReference>
<dbReference type="Gene3D" id="2.80.10.50">
    <property type="match status" value="2"/>
</dbReference>
<evidence type="ECO:0000259" key="2">
    <source>
        <dbReference type="Pfam" id="PF18962"/>
    </source>
</evidence>
<dbReference type="RefSeq" id="WP_015361002.1">
    <property type="nucleotide sequence ID" value="NZ_QKZR01000001.1"/>
</dbReference>
<protein>
    <submittedName>
        <fullName evidence="3">Delta-60 repeat protein/predicted secreted protein (Por secretion system target)</fullName>
    </submittedName>
</protein>
<reference evidence="3 4" key="1">
    <citation type="submission" date="2018-06" db="EMBL/GenBank/DDBJ databases">
        <title>Genomic Encyclopedia of Archaeal and Bacterial Type Strains, Phase II (KMG-II): from individual species to whole genera.</title>
        <authorList>
            <person name="Goeker M."/>
        </authorList>
    </citation>
    <scope>NUCLEOTIDE SEQUENCE [LARGE SCALE GENOMIC DNA]</scope>
    <source>
        <strain evidence="3 4">DSM 17205</strain>
    </source>
</reference>
<sequence length="517" mass="56153">MRDIFLFALFTVSTFLLHGQNSLGLDTSYGNSGRVITSINPGEDIARGGVVQSDGKLLVAGYTFDAVFGYDFICLRYNTDGSLDSTFGSNGVAQFDLQVGSDDRALSIDLQLDGKVILAGFSDDGTDRDGAVIRLNSDGTLDTTFGTSGFAITDFGESDQYNTVKVHLVTGNIIAAGTSYRSTTRSNAVFARYLPSGNLDTNFNTDGKLENLPSPVSGTLRELSIEDLAIKANGRITAVGWIEYTGQTGSASSHYECRLNVNGTFDTTFSNNGYDFDLITTAYDYTYAMDMNSDDSFEFAGYSRYITMTGATDRRGYLHRSTSSGGTNFSETIVEISQSIDEYIFGMGRDSNGNLIIGGAINDNAVNPSFEFFVAKLDNTGDVFDSNFGNNGLIRTSFSDNAVARDLQIQSDDKILLIGYVGDDIAITRYTPQTLSIENVKPLNNIKIYPNPTSDFLNISMIAPIEVNEQFKIYDLTGRLVLTSQIDGADTTIDVSSLNAGVYIVGVKNQSYKFEKI</sequence>